<protein>
    <submittedName>
        <fullName evidence="1">Phage portal protein</fullName>
    </submittedName>
</protein>
<proteinExistence type="predicted"/>
<dbReference type="NCBIfam" id="TIGR01539">
    <property type="entry name" value="portal_lambda"/>
    <property type="match status" value="1"/>
</dbReference>
<reference evidence="2" key="1">
    <citation type="submission" date="2017-10" db="EMBL/GenBank/DDBJ databases">
        <title>Completed PacBio SMRT sequence of Methylosinus trichosporium OB3b reveals presence of a third large plasmid.</title>
        <authorList>
            <person name="Charles T.C."/>
            <person name="Lynch M.D.J."/>
            <person name="Heil J.R."/>
            <person name="Cheng J."/>
        </authorList>
    </citation>
    <scope>NUCLEOTIDE SEQUENCE [LARGE SCALE GENOMIC DNA]</scope>
    <source>
        <strain evidence="2">OB3b</strain>
    </source>
</reference>
<name>A0A2D2CYZ4_METT3</name>
<dbReference type="GO" id="GO:0005198">
    <property type="term" value="F:structural molecule activity"/>
    <property type="evidence" value="ECO:0007669"/>
    <property type="project" value="InterPro"/>
</dbReference>
<organism evidence="1 2">
    <name type="scientific">Methylosinus trichosporium (strain ATCC 35070 / NCIMB 11131 / UNIQEM 75 / OB3b)</name>
    <dbReference type="NCBI Taxonomy" id="595536"/>
    <lineage>
        <taxon>Bacteria</taxon>
        <taxon>Pseudomonadati</taxon>
        <taxon>Pseudomonadota</taxon>
        <taxon>Alphaproteobacteria</taxon>
        <taxon>Hyphomicrobiales</taxon>
        <taxon>Methylocystaceae</taxon>
        <taxon>Methylosinus</taxon>
    </lineage>
</organism>
<dbReference type="EMBL" id="CP023737">
    <property type="protein sequence ID" value="ATQ67869.1"/>
    <property type="molecule type" value="Genomic_DNA"/>
</dbReference>
<dbReference type="STRING" id="595536.GCA_000178815_03520"/>
<sequence length="485" mass="51819">MIATPAALIARALRGLGLSRPAARIATRALGYDGAAGGRRGRAMGDMPLAIPAQLAARQPLARRARYLAANNGHASAGTEAWVSALVGTGVKPQSAHPEPEIRKALDAAFCRWTDTADADGLTDFFGMQALIARRLVVDGECFTAFVHDERGALLLRLMDGEQVSGAYHTELTGGARIVAGVEFDALGRRAAYHCWRQRPGLPIASSLELVRLSSDDVCHVFRPETPGQVRGVSWFAPVLLRLADLDSAHDAQLMRQKIAALLTGFVIDPNGEAGGFEGRDDGAGNLDGGLEPGTLKVLQPGQDIRFSDPAAIGQEAVDFLKVTAREIAAGLGVPYEQLTGDLSGVNYSSIRAGLVEFRRRVEAIQHNILVYQFCRPVWRRFVTTEILAGRLDAPGFERDPEPYLSANWLPPKCDWVDPLKDAQAEIAAINAGLMSRRQAVAARGYDLEQLDAEIAADRAAAQALGLSFAPPPSAPSPAQQGAAE</sequence>
<gene>
    <name evidence="1" type="ORF">CQW49_08135</name>
</gene>
<dbReference type="Proteomes" id="UP000230709">
    <property type="component" value="Chromosome"/>
</dbReference>
<dbReference type="KEGG" id="mtw:CQW49_08135"/>
<dbReference type="AlphaFoldDB" id="A0A2D2CYZ4"/>
<keyword evidence="2" id="KW-1185">Reference proteome</keyword>
<dbReference type="InterPro" id="IPR006429">
    <property type="entry name" value="Phage_lambda_portal"/>
</dbReference>
<evidence type="ECO:0000313" key="2">
    <source>
        <dbReference type="Proteomes" id="UP000230709"/>
    </source>
</evidence>
<dbReference type="RefSeq" id="WP_003613687.1">
    <property type="nucleotide sequence ID" value="NZ_ADVE02000001.1"/>
</dbReference>
<dbReference type="GO" id="GO:0019068">
    <property type="term" value="P:virion assembly"/>
    <property type="evidence" value="ECO:0007669"/>
    <property type="project" value="InterPro"/>
</dbReference>
<accession>A0A2D2CYZ4</accession>
<evidence type="ECO:0000313" key="1">
    <source>
        <dbReference type="EMBL" id="ATQ67869.1"/>
    </source>
</evidence>
<dbReference type="Pfam" id="PF05136">
    <property type="entry name" value="Phage_portal_2"/>
    <property type="match status" value="1"/>
</dbReference>